<evidence type="ECO:0000256" key="5">
    <source>
        <dbReference type="ARBA" id="ARBA00023242"/>
    </source>
</evidence>
<dbReference type="SUPFAM" id="SSF53098">
    <property type="entry name" value="Ribonuclease H-like"/>
    <property type="match status" value="1"/>
</dbReference>
<dbReference type="PANTHER" id="PTHR46481">
    <property type="entry name" value="ZINC FINGER BED DOMAIN-CONTAINING PROTEIN 4"/>
    <property type="match status" value="1"/>
</dbReference>
<evidence type="ECO:0000256" key="2">
    <source>
        <dbReference type="ARBA" id="ARBA00022723"/>
    </source>
</evidence>
<dbReference type="Proteomes" id="UP000663823">
    <property type="component" value="Unassembled WGS sequence"/>
</dbReference>
<dbReference type="InterPro" id="IPR052035">
    <property type="entry name" value="ZnF_BED_domain_contain"/>
</dbReference>
<feature type="domain" description="HAT C-terminal dimerisation" evidence="6">
    <location>
        <begin position="232"/>
        <end position="300"/>
    </location>
</feature>
<comment type="subcellular location">
    <subcellularLocation>
        <location evidence="1">Nucleus</location>
    </subcellularLocation>
</comment>
<evidence type="ECO:0000256" key="3">
    <source>
        <dbReference type="ARBA" id="ARBA00022771"/>
    </source>
</evidence>
<dbReference type="InterPro" id="IPR012337">
    <property type="entry name" value="RNaseH-like_sf"/>
</dbReference>
<evidence type="ECO:0000313" key="9">
    <source>
        <dbReference type="EMBL" id="CAF4067516.1"/>
    </source>
</evidence>
<dbReference type="InterPro" id="IPR008906">
    <property type="entry name" value="HATC_C_dom"/>
</dbReference>
<evidence type="ECO:0000259" key="6">
    <source>
        <dbReference type="Pfam" id="PF05699"/>
    </source>
</evidence>
<dbReference type="GO" id="GO:0008270">
    <property type="term" value="F:zinc ion binding"/>
    <property type="evidence" value="ECO:0007669"/>
    <property type="project" value="UniProtKB-KW"/>
</dbReference>
<accession>A0A819SYB1</accession>
<evidence type="ECO:0000313" key="11">
    <source>
        <dbReference type="Proteomes" id="UP000663823"/>
    </source>
</evidence>
<evidence type="ECO:0000313" key="10">
    <source>
        <dbReference type="EMBL" id="CAF4098024.1"/>
    </source>
</evidence>
<dbReference type="EMBL" id="CAJOAX010010025">
    <property type="protein sequence ID" value="CAF4067516.1"/>
    <property type="molecule type" value="Genomic_DNA"/>
</dbReference>
<dbReference type="GO" id="GO:0005634">
    <property type="term" value="C:nucleus"/>
    <property type="evidence" value="ECO:0007669"/>
    <property type="project" value="UniProtKB-SubCell"/>
</dbReference>
<evidence type="ECO:0000313" key="8">
    <source>
        <dbReference type="EMBL" id="CAF1351575.1"/>
    </source>
</evidence>
<evidence type="ECO:0000313" key="7">
    <source>
        <dbReference type="EMBL" id="CAF1288942.1"/>
    </source>
</evidence>
<keyword evidence="4" id="KW-0862">Zinc</keyword>
<gene>
    <name evidence="10" type="ORF">FNK824_LOCUS31255</name>
    <name evidence="9" type="ORF">OTI717_LOCUS32481</name>
    <name evidence="7" type="ORF">RFH988_LOCUS29106</name>
    <name evidence="8" type="ORF">SEV965_LOCUS28894</name>
</gene>
<evidence type="ECO:0000256" key="1">
    <source>
        <dbReference type="ARBA" id="ARBA00004123"/>
    </source>
</evidence>
<keyword evidence="3" id="KW-0863">Zinc-finger</keyword>
<dbReference type="AlphaFoldDB" id="A0A819SYB1"/>
<dbReference type="Proteomes" id="UP000663882">
    <property type="component" value="Unassembled WGS sequence"/>
</dbReference>
<name>A0A819SYB1_9BILA</name>
<dbReference type="EMBL" id="CAJNOU010002817">
    <property type="protein sequence ID" value="CAF1351575.1"/>
    <property type="molecule type" value="Genomic_DNA"/>
</dbReference>
<dbReference type="Pfam" id="PF05699">
    <property type="entry name" value="Dimer_Tnp_hAT"/>
    <property type="match status" value="1"/>
</dbReference>
<evidence type="ECO:0000256" key="4">
    <source>
        <dbReference type="ARBA" id="ARBA00022833"/>
    </source>
</evidence>
<dbReference type="EMBL" id="CAJOBE010010011">
    <property type="protein sequence ID" value="CAF4098024.1"/>
    <property type="molecule type" value="Genomic_DNA"/>
</dbReference>
<dbReference type="PANTHER" id="PTHR46481:SF10">
    <property type="entry name" value="ZINC FINGER BED DOMAIN-CONTAINING PROTEIN 39"/>
    <property type="match status" value="1"/>
</dbReference>
<organism evidence="9 11">
    <name type="scientific">Rotaria sordida</name>
    <dbReference type="NCBI Taxonomy" id="392033"/>
    <lineage>
        <taxon>Eukaryota</taxon>
        <taxon>Metazoa</taxon>
        <taxon>Spiralia</taxon>
        <taxon>Gnathifera</taxon>
        <taxon>Rotifera</taxon>
        <taxon>Eurotatoria</taxon>
        <taxon>Bdelloidea</taxon>
        <taxon>Philodinida</taxon>
        <taxon>Philodinidae</taxon>
        <taxon>Rotaria</taxon>
    </lineage>
</organism>
<comment type="caution">
    <text evidence="9">The sequence shown here is derived from an EMBL/GenBank/DDBJ whole genome shotgun (WGS) entry which is preliminary data.</text>
</comment>
<keyword evidence="2" id="KW-0479">Metal-binding</keyword>
<dbReference type="Proteomes" id="UP000663889">
    <property type="component" value="Unassembled WGS sequence"/>
</dbReference>
<proteinExistence type="predicted"/>
<protein>
    <recommendedName>
        <fullName evidence="6">HAT C-terminal dimerisation domain-containing protein</fullName>
    </recommendedName>
</protein>
<keyword evidence="5" id="KW-0539">Nucleus</keyword>
<dbReference type="EMBL" id="CAJNOO010002679">
    <property type="protein sequence ID" value="CAF1288942.1"/>
    <property type="molecule type" value="Genomic_DNA"/>
</dbReference>
<dbReference type="GO" id="GO:0046983">
    <property type="term" value="F:protein dimerization activity"/>
    <property type="evidence" value="ECO:0007669"/>
    <property type="project" value="InterPro"/>
</dbReference>
<dbReference type="OrthoDB" id="1869581at2759"/>
<reference evidence="9" key="1">
    <citation type="submission" date="2021-02" db="EMBL/GenBank/DDBJ databases">
        <authorList>
            <person name="Nowell W R."/>
        </authorList>
    </citation>
    <scope>NUCLEOTIDE SEQUENCE</scope>
</reference>
<sequence length="306" mass="35712">MLKYKKIINKINSEKHDIGPNKKQTTKLSTIELDQDDWKMLELIKFVLKSVVNATELVSGSKYPTIGISYFAIFQIREFLEDVNDYSINDWQILYYLKSLLLKQVQKYFFDNDAQLQTMKTYSYFDPIGYGCLTRRERRACEVYIIELEEQRGTDEVHDEADVNQMQSQINVQRKAEESKSSCMNKFLNSIGKTFVDSSSATTSNKSKLIEEISVYKSLAQREYNSIISGEKNSNVMEFWDTHRIQLKRLYRYVVHHIVSPATSVASESAFSTASYLLRKQRSRLTPENLSYSMFLKDKLDDDFII</sequence>
<dbReference type="Proteomes" id="UP000663874">
    <property type="component" value="Unassembled WGS sequence"/>
</dbReference>